<organism evidence="2 3">
    <name type="scientific">Frankia canadensis</name>
    <dbReference type="NCBI Taxonomy" id="1836972"/>
    <lineage>
        <taxon>Bacteria</taxon>
        <taxon>Bacillati</taxon>
        <taxon>Actinomycetota</taxon>
        <taxon>Actinomycetes</taxon>
        <taxon>Frankiales</taxon>
        <taxon>Frankiaceae</taxon>
        <taxon>Frankia</taxon>
    </lineage>
</organism>
<sequence length="116" mass="12066">MPGGAGGHGVEREWRGCRRRAGDAGPTGPFLHHGAALRRAAEWAGRFERECPPARCTGWGTSVRGQDARPRVGGRVDLMDGVPPGGAPTGRTGALAWRGTQPKVACQVAGPTMPST</sequence>
<reference evidence="2 3" key="1">
    <citation type="submission" date="2017-06" db="EMBL/GenBank/DDBJ databases">
        <authorList>
            <person name="Kim H.J."/>
            <person name="Triplett B.A."/>
        </authorList>
    </citation>
    <scope>NUCLEOTIDE SEQUENCE [LARGE SCALE GENOMIC DNA]</scope>
    <source>
        <strain evidence="2">FRACA_ARgP5</strain>
    </source>
</reference>
<protein>
    <submittedName>
        <fullName evidence="2">Uncharacterized protein</fullName>
    </submittedName>
</protein>
<gene>
    <name evidence="2" type="ORF">FRACA_1330006</name>
</gene>
<dbReference type="EMBL" id="FZMO01000039">
    <property type="protein sequence ID" value="SNQ46287.1"/>
    <property type="molecule type" value="Genomic_DNA"/>
</dbReference>
<evidence type="ECO:0000313" key="3">
    <source>
        <dbReference type="Proteomes" id="UP000234331"/>
    </source>
</evidence>
<evidence type="ECO:0000313" key="2">
    <source>
        <dbReference type="EMBL" id="SNQ46287.1"/>
    </source>
</evidence>
<accession>A0A2I2KKX1</accession>
<feature type="compositionally biased region" description="Basic and acidic residues" evidence="1">
    <location>
        <begin position="9"/>
        <end position="22"/>
    </location>
</feature>
<dbReference type="AlphaFoldDB" id="A0A2I2KKX1"/>
<feature type="region of interest" description="Disordered" evidence="1">
    <location>
        <begin position="61"/>
        <end position="94"/>
    </location>
</feature>
<proteinExistence type="predicted"/>
<keyword evidence="3" id="KW-1185">Reference proteome</keyword>
<name>A0A2I2KKX1_9ACTN</name>
<evidence type="ECO:0000256" key="1">
    <source>
        <dbReference type="SAM" id="MobiDB-lite"/>
    </source>
</evidence>
<feature type="region of interest" description="Disordered" evidence="1">
    <location>
        <begin position="1"/>
        <end position="31"/>
    </location>
</feature>
<dbReference type="Proteomes" id="UP000234331">
    <property type="component" value="Unassembled WGS sequence"/>
</dbReference>